<evidence type="ECO:0000259" key="1">
    <source>
        <dbReference type="PROSITE" id="PS50883"/>
    </source>
</evidence>
<dbReference type="Gene3D" id="3.20.20.450">
    <property type="entry name" value="EAL domain"/>
    <property type="match status" value="1"/>
</dbReference>
<dbReference type="GO" id="GO:0071111">
    <property type="term" value="F:cyclic-guanylate-specific phosphodiesterase activity"/>
    <property type="evidence" value="ECO:0007669"/>
    <property type="project" value="InterPro"/>
</dbReference>
<organism evidence="2 3">
    <name type="scientific">Mesobacillus persicus</name>
    <dbReference type="NCBI Taxonomy" id="930146"/>
    <lineage>
        <taxon>Bacteria</taxon>
        <taxon>Bacillati</taxon>
        <taxon>Bacillota</taxon>
        <taxon>Bacilli</taxon>
        <taxon>Bacillales</taxon>
        <taxon>Bacillaceae</taxon>
        <taxon>Mesobacillus</taxon>
    </lineage>
</organism>
<dbReference type="PANTHER" id="PTHR33121:SF70">
    <property type="entry name" value="SIGNALING PROTEIN YKOW"/>
    <property type="match status" value="1"/>
</dbReference>
<dbReference type="SUPFAM" id="SSF141868">
    <property type="entry name" value="EAL domain-like"/>
    <property type="match status" value="1"/>
</dbReference>
<keyword evidence="3" id="KW-1185">Reference proteome</keyword>
<reference evidence="3" key="1">
    <citation type="submission" date="2016-10" db="EMBL/GenBank/DDBJ databases">
        <authorList>
            <person name="Varghese N."/>
            <person name="Submissions S."/>
        </authorList>
    </citation>
    <scope>NUCLEOTIDE SEQUENCE [LARGE SCALE GENOMIC DNA]</scope>
    <source>
        <strain evidence="3">B48,IBRC-M 10115,DSM 25386,CECT 8001</strain>
    </source>
</reference>
<sequence length="99" mass="11474">MPLLKSLSYIKRLPINCLKIDKNFIQDIQPDLSETEIAETIINLAKSLRLEVVAEGVELEHQKDFLLSRNCTNMQGYLFRRPLPAEKFEHFLKQCEKGA</sequence>
<proteinExistence type="predicted"/>
<dbReference type="Proteomes" id="UP000198553">
    <property type="component" value="Unassembled WGS sequence"/>
</dbReference>
<gene>
    <name evidence="2" type="ORF">SAMN05192533_10417</name>
</gene>
<dbReference type="PANTHER" id="PTHR33121">
    <property type="entry name" value="CYCLIC DI-GMP PHOSPHODIESTERASE PDEF"/>
    <property type="match status" value="1"/>
</dbReference>
<dbReference type="EMBL" id="FOBW01000004">
    <property type="protein sequence ID" value="SEM59830.1"/>
    <property type="molecule type" value="Genomic_DNA"/>
</dbReference>
<dbReference type="CDD" id="cd01948">
    <property type="entry name" value="EAL"/>
    <property type="match status" value="1"/>
</dbReference>
<dbReference type="InterPro" id="IPR050706">
    <property type="entry name" value="Cyclic-di-GMP_PDE-like"/>
</dbReference>
<dbReference type="OrthoDB" id="9759607at2"/>
<dbReference type="RefSeq" id="WP_090742821.1">
    <property type="nucleotide sequence ID" value="NZ_FOBW01000004.1"/>
</dbReference>
<accession>A0A1H7ZN63</accession>
<name>A0A1H7ZN63_9BACI</name>
<evidence type="ECO:0000313" key="3">
    <source>
        <dbReference type="Proteomes" id="UP000198553"/>
    </source>
</evidence>
<dbReference type="Pfam" id="PF00563">
    <property type="entry name" value="EAL"/>
    <property type="match status" value="1"/>
</dbReference>
<dbReference type="AlphaFoldDB" id="A0A1H7ZN63"/>
<evidence type="ECO:0000313" key="2">
    <source>
        <dbReference type="EMBL" id="SEM59830.1"/>
    </source>
</evidence>
<dbReference type="PROSITE" id="PS50883">
    <property type="entry name" value="EAL"/>
    <property type="match status" value="1"/>
</dbReference>
<feature type="domain" description="EAL" evidence="1">
    <location>
        <begin position="1"/>
        <end position="96"/>
    </location>
</feature>
<protein>
    <submittedName>
        <fullName evidence="2">EAL domain-containing protein</fullName>
    </submittedName>
</protein>
<dbReference type="InterPro" id="IPR035919">
    <property type="entry name" value="EAL_sf"/>
</dbReference>
<dbReference type="STRING" id="930146.SAMN05192533_10417"/>
<dbReference type="InterPro" id="IPR001633">
    <property type="entry name" value="EAL_dom"/>
</dbReference>